<sequence length="105" mass="11316">MNLEPLATVAADPAPFPTRPIGRRRFAAEVLANWLTTTVPDMNVSYDGDCTVTVAALTVRYLPGAVQIALPDRYTLEGEVVVYADDPFAIATIVDLYLASTQVTS</sequence>
<gene>
    <name evidence="1" type="ORF">EV385_2455</name>
</gene>
<reference evidence="1 2" key="1">
    <citation type="submission" date="2019-02" db="EMBL/GenBank/DDBJ databases">
        <title>Sequencing the genomes of 1000 actinobacteria strains.</title>
        <authorList>
            <person name="Klenk H.-P."/>
        </authorList>
    </citation>
    <scope>NUCLEOTIDE SEQUENCE [LARGE SCALE GENOMIC DNA]</scope>
    <source>
        <strain evidence="1 2">DSM 45162</strain>
    </source>
</reference>
<keyword evidence="2" id="KW-1185">Reference proteome</keyword>
<evidence type="ECO:0000313" key="2">
    <source>
        <dbReference type="Proteomes" id="UP000292564"/>
    </source>
</evidence>
<proteinExistence type="predicted"/>
<dbReference type="RefSeq" id="WP_130509562.1">
    <property type="nucleotide sequence ID" value="NZ_SHKY01000001.1"/>
</dbReference>
<accession>A0A4Q7ZIK6</accession>
<name>A0A4Q7ZIK6_9ACTN</name>
<dbReference type="EMBL" id="SHKY01000001">
    <property type="protein sequence ID" value="RZU50677.1"/>
    <property type="molecule type" value="Genomic_DNA"/>
</dbReference>
<organism evidence="1 2">
    <name type="scientific">Krasilnikovia cinnamomea</name>
    <dbReference type="NCBI Taxonomy" id="349313"/>
    <lineage>
        <taxon>Bacteria</taxon>
        <taxon>Bacillati</taxon>
        <taxon>Actinomycetota</taxon>
        <taxon>Actinomycetes</taxon>
        <taxon>Micromonosporales</taxon>
        <taxon>Micromonosporaceae</taxon>
        <taxon>Krasilnikovia</taxon>
    </lineage>
</organism>
<dbReference type="AlphaFoldDB" id="A0A4Q7ZIK6"/>
<dbReference type="Proteomes" id="UP000292564">
    <property type="component" value="Unassembled WGS sequence"/>
</dbReference>
<comment type="caution">
    <text evidence="1">The sequence shown here is derived from an EMBL/GenBank/DDBJ whole genome shotgun (WGS) entry which is preliminary data.</text>
</comment>
<protein>
    <submittedName>
        <fullName evidence="1">Uncharacterized protein</fullName>
    </submittedName>
</protein>
<evidence type="ECO:0000313" key="1">
    <source>
        <dbReference type="EMBL" id="RZU50677.1"/>
    </source>
</evidence>